<dbReference type="InterPro" id="IPR051697">
    <property type="entry name" value="Patched_domain-protein"/>
</dbReference>
<dbReference type="InParanoid" id="D7FY96"/>
<keyword evidence="3" id="KW-1185">Reference proteome</keyword>
<keyword evidence="1" id="KW-0472">Membrane</keyword>
<keyword evidence="1" id="KW-0812">Transmembrane</keyword>
<evidence type="ECO:0008006" key="4">
    <source>
        <dbReference type="Google" id="ProtNLM"/>
    </source>
</evidence>
<proteinExistence type="predicted"/>
<evidence type="ECO:0000256" key="1">
    <source>
        <dbReference type="SAM" id="Phobius"/>
    </source>
</evidence>
<feature type="transmembrane region" description="Helical" evidence="1">
    <location>
        <begin position="113"/>
        <end position="138"/>
    </location>
</feature>
<evidence type="ECO:0000313" key="3">
    <source>
        <dbReference type="Proteomes" id="UP000002630"/>
    </source>
</evidence>
<protein>
    <recommendedName>
        <fullName evidence="4">SSD domain-containing protein</fullName>
    </recommendedName>
</protein>
<dbReference type="SUPFAM" id="SSF82866">
    <property type="entry name" value="Multidrug efflux transporter AcrB transmembrane domain"/>
    <property type="match status" value="1"/>
</dbReference>
<dbReference type="EMBL" id="FN648531">
    <property type="protein sequence ID" value="CBJ26535.1"/>
    <property type="molecule type" value="Genomic_DNA"/>
</dbReference>
<reference evidence="2 3" key="1">
    <citation type="journal article" date="2010" name="Nature">
        <title>The Ectocarpus genome and the independent evolution of multicellularity in brown algae.</title>
        <authorList>
            <person name="Cock J.M."/>
            <person name="Sterck L."/>
            <person name="Rouze P."/>
            <person name="Scornet D."/>
            <person name="Allen A.E."/>
            <person name="Amoutzias G."/>
            <person name="Anthouard V."/>
            <person name="Artiguenave F."/>
            <person name="Aury J.M."/>
            <person name="Badger J.H."/>
            <person name="Beszteri B."/>
            <person name="Billiau K."/>
            <person name="Bonnet E."/>
            <person name="Bothwell J.H."/>
            <person name="Bowler C."/>
            <person name="Boyen C."/>
            <person name="Brownlee C."/>
            <person name="Carrano C.J."/>
            <person name="Charrier B."/>
            <person name="Cho G.Y."/>
            <person name="Coelho S.M."/>
            <person name="Collen J."/>
            <person name="Corre E."/>
            <person name="Da Silva C."/>
            <person name="Delage L."/>
            <person name="Delaroque N."/>
            <person name="Dittami S.M."/>
            <person name="Doulbeau S."/>
            <person name="Elias M."/>
            <person name="Farnham G."/>
            <person name="Gachon C.M."/>
            <person name="Gschloessl B."/>
            <person name="Heesch S."/>
            <person name="Jabbari K."/>
            <person name="Jubin C."/>
            <person name="Kawai H."/>
            <person name="Kimura K."/>
            <person name="Kloareg B."/>
            <person name="Kupper F.C."/>
            <person name="Lang D."/>
            <person name="Le Bail A."/>
            <person name="Leblanc C."/>
            <person name="Lerouge P."/>
            <person name="Lohr M."/>
            <person name="Lopez P.J."/>
            <person name="Martens C."/>
            <person name="Maumus F."/>
            <person name="Michel G."/>
            <person name="Miranda-Saavedra D."/>
            <person name="Morales J."/>
            <person name="Moreau H."/>
            <person name="Motomura T."/>
            <person name="Nagasato C."/>
            <person name="Napoli C.A."/>
            <person name="Nelson D.R."/>
            <person name="Nyvall-Collen P."/>
            <person name="Peters A.F."/>
            <person name="Pommier C."/>
            <person name="Potin P."/>
            <person name="Poulain J."/>
            <person name="Quesneville H."/>
            <person name="Read B."/>
            <person name="Rensing S.A."/>
            <person name="Ritter A."/>
            <person name="Rousvoal S."/>
            <person name="Samanta M."/>
            <person name="Samson G."/>
            <person name="Schroeder D.C."/>
            <person name="Segurens B."/>
            <person name="Strittmatter M."/>
            <person name="Tonon T."/>
            <person name="Tregear J.W."/>
            <person name="Valentin K."/>
            <person name="von Dassow P."/>
            <person name="Yamagishi T."/>
            <person name="Van de Peer Y."/>
            <person name="Wincker P."/>
        </authorList>
    </citation>
    <scope>NUCLEOTIDE SEQUENCE [LARGE SCALE GENOMIC DNA]</scope>
    <source>
        <strain evidence="3">Ec32 / CCAP1310/4</strain>
    </source>
</reference>
<dbReference type="GO" id="GO:0016020">
    <property type="term" value="C:membrane"/>
    <property type="evidence" value="ECO:0007669"/>
    <property type="project" value="TreeGrafter"/>
</dbReference>
<accession>D7FY96</accession>
<name>D7FY96_ECTSI</name>
<gene>
    <name evidence="2" type="ORF">Esi_0034_0116</name>
</gene>
<organism evidence="2 3">
    <name type="scientific">Ectocarpus siliculosus</name>
    <name type="common">Brown alga</name>
    <name type="synonym">Conferva siliculosa</name>
    <dbReference type="NCBI Taxonomy" id="2880"/>
    <lineage>
        <taxon>Eukaryota</taxon>
        <taxon>Sar</taxon>
        <taxon>Stramenopiles</taxon>
        <taxon>Ochrophyta</taxon>
        <taxon>PX clade</taxon>
        <taxon>Phaeophyceae</taxon>
        <taxon>Ectocarpales</taxon>
        <taxon>Ectocarpaceae</taxon>
        <taxon>Ectocarpus</taxon>
    </lineage>
</organism>
<dbReference type="eggNOG" id="KOG1934">
    <property type="taxonomic scope" value="Eukaryota"/>
</dbReference>
<dbReference type="PANTHER" id="PTHR10796:SF92">
    <property type="entry name" value="PATCHED-RELATED, ISOFORM A"/>
    <property type="match status" value="1"/>
</dbReference>
<dbReference type="Gene3D" id="1.20.1640.10">
    <property type="entry name" value="Multidrug efflux transporter AcrB transmembrane domain"/>
    <property type="match status" value="1"/>
</dbReference>
<evidence type="ECO:0000313" key="2">
    <source>
        <dbReference type="EMBL" id="CBJ26535.1"/>
    </source>
</evidence>
<dbReference type="EMBL" id="FN649750">
    <property type="protein sequence ID" value="CBJ26535.1"/>
    <property type="molecule type" value="Genomic_DNA"/>
</dbReference>
<sequence length="167" mass="18134">MNTTLSWARAGDLGWVRLVSAVRAYSQPPIFTGGETEARKGLRAASRARGGRGCGAVIIDVELLGSVYHWNLDVKGITAIELITALGLVVDYIVHIVHFFLHQDPSIPKDARIAEALGEIGPSVMVGAATTFLGIIPLAFANTFIFRVFFKMFLVIISFGVRFSSRV</sequence>
<dbReference type="Proteomes" id="UP000002630">
    <property type="component" value="Linkage Group LG25"/>
</dbReference>
<dbReference type="AlphaFoldDB" id="D7FY96"/>
<dbReference type="OrthoDB" id="6510177at2759"/>
<keyword evidence="1" id="KW-1133">Transmembrane helix</keyword>
<dbReference type="PANTHER" id="PTHR10796">
    <property type="entry name" value="PATCHED-RELATED"/>
    <property type="match status" value="1"/>
</dbReference>
<feature type="transmembrane region" description="Helical" evidence="1">
    <location>
        <begin position="77"/>
        <end position="101"/>
    </location>
</feature>